<dbReference type="OrthoDB" id="7707276at2"/>
<feature type="chain" id="PRO_5007443384" evidence="1">
    <location>
        <begin position="23"/>
        <end position="166"/>
    </location>
</feature>
<protein>
    <submittedName>
        <fullName evidence="2">Uncharacterized protein</fullName>
    </submittedName>
</protein>
<keyword evidence="3" id="KW-1185">Reference proteome</keyword>
<dbReference type="RefSeq" id="WP_039004446.1">
    <property type="nucleotide sequence ID" value="NZ_CP014327.1"/>
</dbReference>
<dbReference type="EMBL" id="CP014327">
    <property type="protein sequence ID" value="AML50120.1"/>
    <property type="molecule type" value="Genomic_DNA"/>
</dbReference>
<keyword evidence="1" id="KW-0732">Signal</keyword>
<accession>A0A126UVP8</accession>
<evidence type="ECO:0000313" key="2">
    <source>
        <dbReference type="EMBL" id="AML50120.1"/>
    </source>
</evidence>
<evidence type="ECO:0000256" key="1">
    <source>
        <dbReference type="SAM" id="SignalP"/>
    </source>
</evidence>
<dbReference type="KEGG" id="hat:RC74_01450"/>
<sequence>MISLKNLAMAAAVTLTATQAYAADEFAFYETVEGWNIFEDIEKLSCFIEKADSDGNVVQMGLTEDRAVGYLGVFTTQETHIVAGETSEIGILIGDNIYLGESTGMRGNITDGYSGGYILSDDPQFVTDLMQQYEMTVFPESEFAFTINLDGTLKAIEAAKTCNASL</sequence>
<name>A0A126UVP8_9RHOB</name>
<dbReference type="AlphaFoldDB" id="A0A126UVP8"/>
<reference evidence="2 3" key="1">
    <citation type="submission" date="2016-02" db="EMBL/GenBank/DDBJ databases">
        <title>Complete genome sequence of Halocynthiibacter arcticus PAMC 20958t from arctic marine sediment.</title>
        <authorList>
            <person name="Lee Y.M."/>
            <person name="Baek K."/>
            <person name="Lee H.K."/>
            <person name="Shin S.C."/>
        </authorList>
    </citation>
    <scope>NUCLEOTIDE SEQUENCE [LARGE SCALE GENOMIC DNA]</scope>
    <source>
        <strain evidence="2">PAMC 20958</strain>
    </source>
</reference>
<organism evidence="2 3">
    <name type="scientific">Falsihalocynthiibacter arcticus</name>
    <dbReference type="NCBI Taxonomy" id="1579316"/>
    <lineage>
        <taxon>Bacteria</taxon>
        <taxon>Pseudomonadati</taxon>
        <taxon>Pseudomonadota</taxon>
        <taxon>Alphaproteobacteria</taxon>
        <taxon>Rhodobacterales</taxon>
        <taxon>Roseobacteraceae</taxon>
        <taxon>Falsihalocynthiibacter</taxon>
    </lineage>
</organism>
<gene>
    <name evidence="2" type="ORF">RC74_01450</name>
</gene>
<feature type="signal peptide" evidence="1">
    <location>
        <begin position="1"/>
        <end position="22"/>
    </location>
</feature>
<proteinExistence type="predicted"/>
<evidence type="ECO:0000313" key="3">
    <source>
        <dbReference type="Proteomes" id="UP000070371"/>
    </source>
</evidence>
<dbReference type="Proteomes" id="UP000070371">
    <property type="component" value="Chromosome"/>
</dbReference>
<dbReference type="STRING" id="1579316.RC74_01450"/>